<sequence>LLSIVIESPPSFLFPKIRTLSSSASKGIKYSSKNERKSTRSTTDPSLMENNKKISYAKILSRREKNVKQALDTFNLSSKFKWEMFVITLTESNNGRVFNNTTMKPLAVYKAALHYGFTEEEIAGAKRDTAKAMHPFIQ</sequence>
<evidence type="ECO:0000313" key="3">
    <source>
        <dbReference type="Proteomes" id="UP000595437"/>
    </source>
</evidence>
<feature type="region of interest" description="Disordered" evidence="1">
    <location>
        <begin position="28"/>
        <end position="47"/>
    </location>
</feature>
<protein>
    <submittedName>
        <fullName evidence="2">Uncharacterized protein</fullName>
    </submittedName>
</protein>
<feature type="non-terminal residue" evidence="2">
    <location>
        <position position="1"/>
    </location>
</feature>
<gene>
    <name evidence="2" type="ORF">FKW44_013980</name>
</gene>
<proteinExistence type="predicted"/>
<evidence type="ECO:0000256" key="1">
    <source>
        <dbReference type="SAM" id="MobiDB-lite"/>
    </source>
</evidence>
<keyword evidence="3" id="KW-1185">Reference proteome</keyword>
<name>A0A7T8K037_CALRO</name>
<feature type="non-terminal residue" evidence="2">
    <location>
        <position position="138"/>
    </location>
</feature>
<dbReference type="AlphaFoldDB" id="A0A7T8K037"/>
<dbReference type="EMBL" id="CP045898">
    <property type="protein sequence ID" value="QQP40060.1"/>
    <property type="molecule type" value="Genomic_DNA"/>
</dbReference>
<dbReference type="Proteomes" id="UP000595437">
    <property type="component" value="Chromosome 9"/>
</dbReference>
<accession>A0A7T8K037</accession>
<organism evidence="2 3">
    <name type="scientific">Caligus rogercresseyi</name>
    <name type="common">Sea louse</name>
    <dbReference type="NCBI Taxonomy" id="217165"/>
    <lineage>
        <taxon>Eukaryota</taxon>
        <taxon>Metazoa</taxon>
        <taxon>Ecdysozoa</taxon>
        <taxon>Arthropoda</taxon>
        <taxon>Crustacea</taxon>
        <taxon>Multicrustacea</taxon>
        <taxon>Hexanauplia</taxon>
        <taxon>Copepoda</taxon>
        <taxon>Siphonostomatoida</taxon>
        <taxon>Caligidae</taxon>
        <taxon>Caligus</taxon>
    </lineage>
</organism>
<evidence type="ECO:0000313" key="2">
    <source>
        <dbReference type="EMBL" id="QQP40060.1"/>
    </source>
</evidence>
<reference evidence="3" key="1">
    <citation type="submission" date="2021-01" db="EMBL/GenBank/DDBJ databases">
        <title>Caligus Genome Assembly.</title>
        <authorList>
            <person name="Gallardo-Escarate C."/>
        </authorList>
    </citation>
    <scope>NUCLEOTIDE SEQUENCE [LARGE SCALE GENOMIC DNA]</scope>
</reference>